<dbReference type="Pfam" id="PF12833">
    <property type="entry name" value="HTH_18"/>
    <property type="match status" value="1"/>
</dbReference>
<dbReference type="InterPro" id="IPR018060">
    <property type="entry name" value="HTH_AraC"/>
</dbReference>
<dbReference type="InterPro" id="IPR052158">
    <property type="entry name" value="INH-QAR"/>
</dbReference>
<feature type="compositionally biased region" description="Basic and acidic residues" evidence="4">
    <location>
        <begin position="319"/>
        <end position="334"/>
    </location>
</feature>
<keyword evidence="7" id="KW-1185">Reference proteome</keyword>
<dbReference type="Gene3D" id="3.40.50.880">
    <property type="match status" value="1"/>
</dbReference>
<dbReference type="PROSITE" id="PS01124">
    <property type="entry name" value="HTH_ARAC_FAMILY_2"/>
    <property type="match status" value="1"/>
</dbReference>
<proteinExistence type="predicted"/>
<dbReference type="OrthoDB" id="3992151at2"/>
<evidence type="ECO:0000256" key="3">
    <source>
        <dbReference type="ARBA" id="ARBA00023163"/>
    </source>
</evidence>
<dbReference type="GO" id="GO:0003700">
    <property type="term" value="F:DNA-binding transcription factor activity"/>
    <property type="evidence" value="ECO:0007669"/>
    <property type="project" value="InterPro"/>
</dbReference>
<keyword evidence="1" id="KW-0805">Transcription regulation</keyword>
<dbReference type="GO" id="GO:0043565">
    <property type="term" value="F:sequence-specific DNA binding"/>
    <property type="evidence" value="ECO:0007669"/>
    <property type="project" value="InterPro"/>
</dbReference>
<dbReference type="Gene3D" id="1.10.10.60">
    <property type="entry name" value="Homeodomain-like"/>
    <property type="match status" value="1"/>
</dbReference>
<organism evidence="6 7">
    <name type="scientific">Asanoa ishikariensis</name>
    <dbReference type="NCBI Taxonomy" id="137265"/>
    <lineage>
        <taxon>Bacteria</taxon>
        <taxon>Bacillati</taxon>
        <taxon>Actinomycetota</taxon>
        <taxon>Actinomycetes</taxon>
        <taxon>Micromonosporales</taxon>
        <taxon>Micromonosporaceae</taxon>
        <taxon>Asanoa</taxon>
    </lineage>
</organism>
<dbReference type="EMBL" id="FNQB01000001">
    <property type="protein sequence ID" value="SDY78052.1"/>
    <property type="molecule type" value="Genomic_DNA"/>
</dbReference>
<dbReference type="SUPFAM" id="SSF52317">
    <property type="entry name" value="Class I glutamine amidotransferase-like"/>
    <property type="match status" value="1"/>
</dbReference>
<dbReference type="SUPFAM" id="SSF46689">
    <property type="entry name" value="Homeodomain-like"/>
    <property type="match status" value="2"/>
</dbReference>
<dbReference type="AlphaFoldDB" id="A0A1H3MMU6"/>
<sequence>MEPRHIVMVGYDGAELLDIACVTSTFGLANAIGQLHPGYRVSLATPGGQPIRCDSGLVVQAQLTLERLTGPIDTLIVSGGFGHEVAADNALVVAHVRRLARESRRVASVCTGATVLAATGLLDGHRATTHWRFAPRLASRYRDVHVDSAPIFIREGRMATAAGVTSGLDLTLAFVEEDHGPELSRQVARDLVTYLQRPGNQAQMSVYVAPPAPDNDVVRRAVDHVLSHLDTDLSTARLADAVGVSPRHLTRLFLRELGDPPARFVRSARVDAAARLLDSTDLPMPEVATRTGFGSAEALRQAFVARFRMPPAKFRAVSRRPEPDRPDQDRAMAG</sequence>
<dbReference type="InterPro" id="IPR009057">
    <property type="entry name" value="Homeodomain-like_sf"/>
</dbReference>
<reference evidence="7" key="1">
    <citation type="submission" date="2016-10" db="EMBL/GenBank/DDBJ databases">
        <authorList>
            <person name="Varghese N."/>
            <person name="Submissions S."/>
        </authorList>
    </citation>
    <scope>NUCLEOTIDE SEQUENCE [LARGE SCALE GENOMIC DNA]</scope>
    <source>
        <strain evidence="7">DSM 44718</strain>
    </source>
</reference>
<dbReference type="Proteomes" id="UP000199632">
    <property type="component" value="Unassembled WGS sequence"/>
</dbReference>
<protein>
    <submittedName>
        <fullName evidence="6">Transcriptional regulator GlxA family, contains an amidase domain and an AraC-type DNA-binding HTH domain</fullName>
    </submittedName>
</protein>
<evidence type="ECO:0000259" key="5">
    <source>
        <dbReference type="PROSITE" id="PS01124"/>
    </source>
</evidence>
<dbReference type="CDD" id="cd03137">
    <property type="entry name" value="GATase1_AraC_1"/>
    <property type="match status" value="1"/>
</dbReference>
<keyword evidence="2 6" id="KW-0238">DNA-binding</keyword>
<dbReference type="Pfam" id="PF01965">
    <property type="entry name" value="DJ-1_PfpI"/>
    <property type="match status" value="1"/>
</dbReference>
<dbReference type="PANTHER" id="PTHR43130:SF3">
    <property type="entry name" value="HTH-TYPE TRANSCRIPTIONAL REGULATOR RV1931C"/>
    <property type="match status" value="1"/>
</dbReference>
<dbReference type="InterPro" id="IPR002818">
    <property type="entry name" value="DJ-1/PfpI"/>
</dbReference>
<gene>
    <name evidence="6" type="ORF">SAMN05421684_1513</name>
</gene>
<dbReference type="PROSITE" id="PS00041">
    <property type="entry name" value="HTH_ARAC_FAMILY_1"/>
    <property type="match status" value="1"/>
</dbReference>
<evidence type="ECO:0000256" key="4">
    <source>
        <dbReference type="SAM" id="MobiDB-lite"/>
    </source>
</evidence>
<evidence type="ECO:0000313" key="7">
    <source>
        <dbReference type="Proteomes" id="UP000199632"/>
    </source>
</evidence>
<feature type="region of interest" description="Disordered" evidence="4">
    <location>
        <begin position="314"/>
        <end position="334"/>
    </location>
</feature>
<dbReference type="STRING" id="137265.SAMN05421684_1513"/>
<dbReference type="InterPro" id="IPR029062">
    <property type="entry name" value="Class_I_gatase-like"/>
</dbReference>
<evidence type="ECO:0000256" key="2">
    <source>
        <dbReference type="ARBA" id="ARBA00023125"/>
    </source>
</evidence>
<accession>A0A1H3MMU6</accession>
<evidence type="ECO:0000313" key="6">
    <source>
        <dbReference type="EMBL" id="SDY78052.1"/>
    </source>
</evidence>
<evidence type="ECO:0000256" key="1">
    <source>
        <dbReference type="ARBA" id="ARBA00023015"/>
    </source>
</evidence>
<keyword evidence="3" id="KW-0804">Transcription</keyword>
<dbReference type="RefSeq" id="WP_090788694.1">
    <property type="nucleotide sequence ID" value="NZ_BOND01000018.1"/>
</dbReference>
<dbReference type="PANTHER" id="PTHR43130">
    <property type="entry name" value="ARAC-FAMILY TRANSCRIPTIONAL REGULATOR"/>
    <property type="match status" value="1"/>
</dbReference>
<name>A0A1H3MMU6_9ACTN</name>
<dbReference type="InterPro" id="IPR018062">
    <property type="entry name" value="HTH_AraC-typ_CS"/>
</dbReference>
<dbReference type="SMART" id="SM00342">
    <property type="entry name" value="HTH_ARAC"/>
    <property type="match status" value="1"/>
</dbReference>
<feature type="domain" description="HTH araC/xylS-type" evidence="5">
    <location>
        <begin position="219"/>
        <end position="317"/>
    </location>
</feature>